<evidence type="ECO:0000313" key="2">
    <source>
        <dbReference type="Proteomes" id="UP000244924"/>
    </source>
</evidence>
<organism evidence="1 2">
    <name type="scientific">Albidovulum aquaemixtae</name>
    <dbReference type="NCBI Taxonomy" id="1542388"/>
    <lineage>
        <taxon>Bacteria</taxon>
        <taxon>Pseudomonadati</taxon>
        <taxon>Pseudomonadota</taxon>
        <taxon>Alphaproteobacteria</taxon>
        <taxon>Rhodobacterales</taxon>
        <taxon>Paracoccaceae</taxon>
        <taxon>Albidovulum</taxon>
    </lineage>
</organism>
<proteinExistence type="predicted"/>
<evidence type="ECO:0000313" key="1">
    <source>
        <dbReference type="EMBL" id="SPH24287.1"/>
    </source>
</evidence>
<accession>A0A2R8BLK7</accession>
<name>A0A2R8BLK7_9RHOB</name>
<sequence length="226" mass="24524">MTKIDDIFLLTIRGALKPPTWEDSRTTHNMTAGNPDGVAAARALGDLSHNVYVPIGDTDGDATELLIMDLWNSREGFDKFFSGAEVQAGGGMIFDGQPQRDLWGKAADFAAYNLPVPAGREPCCVGLLRGMAKSREAALAGFNQMANDTINAARLEGMISHEIYMALPQLGQPPSMEILGVDVWMDAEGMARFHSNPDHMAPLSDVFTEAPATSAWTRPSGEWIVW</sequence>
<dbReference type="AlphaFoldDB" id="A0A2R8BLK7"/>
<protein>
    <recommendedName>
        <fullName evidence="3">ABM domain-containing protein</fullName>
    </recommendedName>
</protein>
<dbReference type="RefSeq" id="WP_181366493.1">
    <property type="nucleotide sequence ID" value="NZ_OMOQ01000003.1"/>
</dbReference>
<dbReference type="EMBL" id="OMOQ01000003">
    <property type="protein sequence ID" value="SPH24287.1"/>
    <property type="molecule type" value="Genomic_DNA"/>
</dbReference>
<reference evidence="1 2" key="1">
    <citation type="submission" date="2018-03" db="EMBL/GenBank/DDBJ databases">
        <authorList>
            <person name="Keele B.F."/>
        </authorList>
    </citation>
    <scope>NUCLEOTIDE SEQUENCE [LARGE SCALE GENOMIC DNA]</scope>
    <source>
        <strain evidence="1 2">CECT 8626</strain>
    </source>
</reference>
<dbReference type="Proteomes" id="UP000244924">
    <property type="component" value="Unassembled WGS sequence"/>
</dbReference>
<evidence type="ECO:0008006" key="3">
    <source>
        <dbReference type="Google" id="ProtNLM"/>
    </source>
</evidence>
<gene>
    <name evidence="1" type="ORF">DEA8626_03337</name>
</gene>
<keyword evidence="2" id="KW-1185">Reference proteome</keyword>